<evidence type="ECO:0000313" key="5">
    <source>
        <dbReference type="Proteomes" id="UP001241110"/>
    </source>
</evidence>
<dbReference type="Gene3D" id="3.10.350.10">
    <property type="entry name" value="LysM domain"/>
    <property type="match status" value="2"/>
</dbReference>
<feature type="domain" description="LysM" evidence="3">
    <location>
        <begin position="379"/>
        <end position="422"/>
    </location>
</feature>
<dbReference type="CDD" id="cd16894">
    <property type="entry name" value="MltD-like"/>
    <property type="match status" value="1"/>
</dbReference>
<sequence length="494" mass="56159">MNQKLTQRMRHVIWLFVFSPFFILTTAQAQETQDIPLPPPLPIDVPPIVLDEEDSVRIQPVQDTTFEFPEELIKERLAQIESDIPLHYNKDIKAFMELFTMRKRDYVRRVLTQQSFYFPIFETELKKNGMPTELKYLSVVESALNPKAVSRAGAVGLWQFMPYTGKESGLYQDAYIDERMDIYKSTRAACAYLKMLYGMFSDWELAMAAYNCGPGAVRKAIRRAGNKTSFWEIYPFLPKETRSYVPIYVATTYVMQFHQDYLFSVAEPRPYIESDTVHITQPVDLELLADELNISMTEVLAFNPHLKKSVIPAYMKNYPLRLPMEKLAVLREYKSDMFLAAAPKKPLPETSFTPAVMAASMSKRSSMTNTAAVAGRKKVTHTVASGDVLGHIAELYNVGVSELKRWNNLRNNTIQAGQKLAVWVQSHTWKQANKVEGDNEVSAGANVKKGVYEVQAGDTLWSISKNQGVKVDIIKKLNKLKGNDLKPGQKLIMG</sequence>
<dbReference type="GO" id="GO:0008933">
    <property type="term" value="F:peptidoglycan lytic transglycosylase activity"/>
    <property type="evidence" value="ECO:0007669"/>
    <property type="project" value="InterPro"/>
</dbReference>
<feature type="chain" id="PRO_5041905837" evidence="2">
    <location>
        <begin position="30"/>
        <end position="494"/>
    </location>
</feature>
<dbReference type="EMBL" id="JASJOS010000017">
    <property type="protein sequence ID" value="MDJ1484910.1"/>
    <property type="molecule type" value="Genomic_DNA"/>
</dbReference>
<dbReference type="InterPro" id="IPR023346">
    <property type="entry name" value="Lysozyme-like_dom_sf"/>
</dbReference>
<comment type="similarity">
    <text evidence="1">Belongs to the transglycosylase Slt family.</text>
</comment>
<dbReference type="GO" id="GO:0016020">
    <property type="term" value="C:membrane"/>
    <property type="evidence" value="ECO:0007669"/>
    <property type="project" value="InterPro"/>
</dbReference>
<dbReference type="Pfam" id="PF01476">
    <property type="entry name" value="LysM"/>
    <property type="match status" value="2"/>
</dbReference>
<dbReference type="Pfam" id="PF01464">
    <property type="entry name" value="SLT"/>
    <property type="match status" value="1"/>
</dbReference>
<organism evidence="4 5">
    <name type="scientific">Xanthocytophaga flava</name>
    <dbReference type="NCBI Taxonomy" id="3048013"/>
    <lineage>
        <taxon>Bacteria</taxon>
        <taxon>Pseudomonadati</taxon>
        <taxon>Bacteroidota</taxon>
        <taxon>Cytophagia</taxon>
        <taxon>Cytophagales</taxon>
        <taxon>Rhodocytophagaceae</taxon>
        <taxon>Xanthocytophaga</taxon>
    </lineage>
</organism>
<dbReference type="InterPro" id="IPR036779">
    <property type="entry name" value="LysM_dom_sf"/>
</dbReference>
<dbReference type="PROSITE" id="PS00922">
    <property type="entry name" value="TRANSGLYCOSYLASE"/>
    <property type="match status" value="1"/>
</dbReference>
<dbReference type="RefSeq" id="WP_313986735.1">
    <property type="nucleotide sequence ID" value="NZ_JASJOS010000017.1"/>
</dbReference>
<dbReference type="SMART" id="SM00257">
    <property type="entry name" value="LysM"/>
    <property type="match status" value="2"/>
</dbReference>
<feature type="signal peptide" evidence="2">
    <location>
        <begin position="1"/>
        <end position="29"/>
    </location>
</feature>
<evidence type="ECO:0000256" key="1">
    <source>
        <dbReference type="ARBA" id="ARBA00007734"/>
    </source>
</evidence>
<dbReference type="InterPro" id="IPR000189">
    <property type="entry name" value="Transglyc_AS"/>
</dbReference>
<dbReference type="PANTHER" id="PTHR37423:SF2">
    <property type="entry name" value="MEMBRANE-BOUND LYTIC MUREIN TRANSGLYCOSYLASE C"/>
    <property type="match status" value="1"/>
</dbReference>
<feature type="domain" description="LysM" evidence="3">
    <location>
        <begin position="450"/>
        <end position="493"/>
    </location>
</feature>
<dbReference type="PROSITE" id="PS51782">
    <property type="entry name" value="LYSM"/>
    <property type="match status" value="2"/>
</dbReference>
<evidence type="ECO:0000259" key="3">
    <source>
        <dbReference type="PROSITE" id="PS51782"/>
    </source>
</evidence>
<dbReference type="SUPFAM" id="SSF54106">
    <property type="entry name" value="LysM domain"/>
    <property type="match status" value="2"/>
</dbReference>
<keyword evidence="2" id="KW-0732">Signal</keyword>
<dbReference type="PANTHER" id="PTHR37423">
    <property type="entry name" value="SOLUBLE LYTIC MUREIN TRANSGLYCOSYLASE-RELATED"/>
    <property type="match status" value="1"/>
</dbReference>
<name>A0AAE3QWQ6_9BACT</name>
<dbReference type="SUPFAM" id="SSF53955">
    <property type="entry name" value="Lysozyme-like"/>
    <property type="match status" value="1"/>
</dbReference>
<gene>
    <name evidence="4" type="ORF">QNI16_30705</name>
</gene>
<dbReference type="Proteomes" id="UP001241110">
    <property type="component" value="Unassembled WGS sequence"/>
</dbReference>
<evidence type="ECO:0000313" key="4">
    <source>
        <dbReference type="EMBL" id="MDJ1484910.1"/>
    </source>
</evidence>
<dbReference type="AlphaFoldDB" id="A0AAE3QWQ6"/>
<dbReference type="Gene3D" id="1.10.530.10">
    <property type="match status" value="1"/>
</dbReference>
<dbReference type="CDD" id="cd00118">
    <property type="entry name" value="LysM"/>
    <property type="match status" value="2"/>
</dbReference>
<protein>
    <submittedName>
        <fullName evidence="4">Transglycosylase SLT domain-containing protein</fullName>
    </submittedName>
</protein>
<comment type="caution">
    <text evidence="4">The sequence shown here is derived from an EMBL/GenBank/DDBJ whole genome shotgun (WGS) entry which is preliminary data.</text>
</comment>
<dbReference type="InterPro" id="IPR018392">
    <property type="entry name" value="LysM"/>
</dbReference>
<evidence type="ECO:0000256" key="2">
    <source>
        <dbReference type="SAM" id="SignalP"/>
    </source>
</evidence>
<dbReference type="GO" id="GO:0000270">
    <property type="term" value="P:peptidoglycan metabolic process"/>
    <property type="evidence" value="ECO:0007669"/>
    <property type="project" value="InterPro"/>
</dbReference>
<proteinExistence type="inferred from homology"/>
<accession>A0AAE3QWQ6</accession>
<reference evidence="4" key="1">
    <citation type="submission" date="2023-05" db="EMBL/GenBank/DDBJ databases">
        <authorList>
            <person name="Zhang X."/>
        </authorList>
    </citation>
    <scope>NUCLEOTIDE SEQUENCE</scope>
    <source>
        <strain evidence="4">YF14B1</strain>
    </source>
</reference>
<dbReference type="InterPro" id="IPR008258">
    <property type="entry name" value="Transglycosylase_SLT_dom_1"/>
</dbReference>